<dbReference type="SUPFAM" id="SSF56019">
    <property type="entry name" value="The spindle assembly checkpoint protein mad2"/>
    <property type="match status" value="1"/>
</dbReference>
<dbReference type="OrthoDB" id="1806at2759"/>
<dbReference type="Gene3D" id="3.30.900.10">
    <property type="entry name" value="HORMA domain"/>
    <property type="match status" value="1"/>
</dbReference>
<keyword evidence="2" id="KW-1185">Reference proteome</keyword>
<comment type="caution">
    <text evidence="1">The sequence shown here is derived from an EMBL/GenBank/DDBJ whole genome shotgun (WGS) entry which is preliminary data.</text>
</comment>
<reference evidence="1 2" key="1">
    <citation type="submission" date="2020-10" db="EMBL/GenBank/DDBJ databases">
        <title>Plant Genome Project.</title>
        <authorList>
            <person name="Zhang R.-G."/>
        </authorList>
    </citation>
    <scope>NUCLEOTIDE SEQUENCE [LARGE SCALE GENOMIC DNA]</scope>
    <source>
        <strain evidence="1">FAFU-HL-1</strain>
        <tissue evidence="1">Leaf</tissue>
    </source>
</reference>
<sequence>MTVCIYVYGFSKSPPATGCMRMRKNGWKLENYRGLFRSFVFVALDVFDVLAYNDKNIAVPFTWIGSDPKLIVNPQMVKLYSFDTKEQPTAKKMPKINSSVADSSCWSSSRTFGSSKIWGRSIFVLK</sequence>
<protein>
    <submittedName>
        <fullName evidence="1">Uncharacterized protein</fullName>
    </submittedName>
</protein>
<dbReference type="EMBL" id="JADGMS010000014">
    <property type="protein sequence ID" value="KAF9669273.1"/>
    <property type="molecule type" value="Genomic_DNA"/>
</dbReference>
<dbReference type="InterPro" id="IPR036570">
    <property type="entry name" value="HORMA_dom_sf"/>
</dbReference>
<evidence type="ECO:0000313" key="1">
    <source>
        <dbReference type="EMBL" id="KAF9669273.1"/>
    </source>
</evidence>
<proteinExistence type="predicted"/>
<dbReference type="AlphaFoldDB" id="A0A835JIH4"/>
<organism evidence="1 2">
    <name type="scientific">Salix dunnii</name>
    <dbReference type="NCBI Taxonomy" id="1413687"/>
    <lineage>
        <taxon>Eukaryota</taxon>
        <taxon>Viridiplantae</taxon>
        <taxon>Streptophyta</taxon>
        <taxon>Embryophyta</taxon>
        <taxon>Tracheophyta</taxon>
        <taxon>Spermatophyta</taxon>
        <taxon>Magnoliopsida</taxon>
        <taxon>eudicotyledons</taxon>
        <taxon>Gunneridae</taxon>
        <taxon>Pentapetalae</taxon>
        <taxon>rosids</taxon>
        <taxon>fabids</taxon>
        <taxon>Malpighiales</taxon>
        <taxon>Salicaceae</taxon>
        <taxon>Saliceae</taxon>
        <taxon>Salix</taxon>
    </lineage>
</organism>
<gene>
    <name evidence="1" type="ORF">SADUNF_Sadunf14G0090600</name>
</gene>
<accession>A0A835JIH4</accession>
<dbReference type="Proteomes" id="UP000657918">
    <property type="component" value="Unassembled WGS sequence"/>
</dbReference>
<name>A0A835JIH4_9ROSI</name>
<evidence type="ECO:0000313" key="2">
    <source>
        <dbReference type="Proteomes" id="UP000657918"/>
    </source>
</evidence>